<sequence>MDVRQFLSDCEAPEEMVALRAAADAVGVDNSACAHLYTLYTMQWEGVNLEEVHASLLGDGVVHWGRVAAFMHICRYTVRTFPSSMDRTEVALTKFIQDPKIYKHLREWTDRLGTDRLGTVGVIGRCLEWLRAGVITGVVLSLLSLLFS</sequence>
<proteinExistence type="predicted"/>
<name>A0A1B2IU77_FRG3V</name>
<dbReference type="Proteomes" id="UP000101523">
    <property type="component" value="Segment"/>
</dbReference>
<organism evidence="1">
    <name type="scientific">Cod iridovirus</name>
    <dbReference type="NCBI Taxonomy" id="1887316"/>
    <lineage>
        <taxon>Viruses</taxon>
        <taxon>Varidnaviria</taxon>
        <taxon>Bamfordvirae</taxon>
        <taxon>Nucleocytoviricota</taxon>
        <taxon>Megaviricetes</taxon>
        <taxon>Pimascovirales</taxon>
        <taxon>Pimascovirales incertae sedis</taxon>
        <taxon>Iridoviridae</taxon>
        <taxon>Alphairidovirinae</taxon>
        <taxon>Ranavirus</taxon>
        <taxon>Ranavirus rana1</taxon>
        <taxon>Frog virus 3</taxon>
    </lineage>
</organism>
<evidence type="ECO:0000313" key="1">
    <source>
        <dbReference type="EMBL" id="ANZ57125.1"/>
    </source>
</evidence>
<reference evidence="1" key="1">
    <citation type="submission" date="2016-07" db="EMBL/GenBank/DDBJ databases">
        <title>Genomic sequencing of ranaviruses isolated from turbot Scopthalamus maximus and Atlantic cod Gadus morhua.</title>
        <authorList>
            <person name="Ariel E."/>
            <person name="Steckler N.K."/>
            <person name="Subramaniam K."/>
            <person name="Olesen N.J."/>
            <person name="Waltzek T.B."/>
        </authorList>
    </citation>
    <scope>NUCLEOTIDE SEQUENCE [LARGE SCALE GENOMIC DNA]</scope>
    <source>
        <strain evidence="1">GAM14001</strain>
    </source>
</reference>
<accession>A0A1B2IU77</accession>
<dbReference type="InterPro" id="IPR036834">
    <property type="entry name" value="Bcl-2-like_sf"/>
</dbReference>
<dbReference type="SUPFAM" id="SSF56854">
    <property type="entry name" value="Bcl-2 inhibitors of programmed cell death"/>
    <property type="match status" value="1"/>
</dbReference>
<protein>
    <submittedName>
        <fullName evidence="1">Myeloid cell leukemia protein</fullName>
    </submittedName>
</protein>
<dbReference type="EMBL" id="KX574342">
    <property type="protein sequence ID" value="ANZ57125.1"/>
    <property type="molecule type" value="Genomic_DNA"/>
</dbReference>